<comment type="caution">
    <text evidence="1">The sequence shown here is derived from an EMBL/GenBank/DDBJ whole genome shotgun (WGS) entry which is preliminary data.</text>
</comment>
<dbReference type="AlphaFoldDB" id="A0A7J6SA76"/>
<organism evidence="1 2">
    <name type="scientific">Perkinsus olseni</name>
    <name type="common">Perkinsus atlanticus</name>
    <dbReference type="NCBI Taxonomy" id="32597"/>
    <lineage>
        <taxon>Eukaryota</taxon>
        <taxon>Sar</taxon>
        <taxon>Alveolata</taxon>
        <taxon>Perkinsozoa</taxon>
        <taxon>Perkinsea</taxon>
        <taxon>Perkinsida</taxon>
        <taxon>Perkinsidae</taxon>
        <taxon>Perkinsus</taxon>
    </lineage>
</organism>
<reference evidence="1 2" key="1">
    <citation type="submission" date="2020-04" db="EMBL/GenBank/DDBJ databases">
        <title>Perkinsus olseni comparative genomics.</title>
        <authorList>
            <person name="Bogema D.R."/>
        </authorList>
    </citation>
    <scope>NUCLEOTIDE SEQUENCE [LARGE SCALE GENOMIC DNA]</scope>
    <source>
        <strain evidence="1">ATCC PRA-205</strain>
    </source>
</reference>
<proteinExistence type="predicted"/>
<sequence>VSSVYLRACERWLMILKQKESLAVEEAELLTEFLEVLDEVGYAYEDLTAAAKEIDEDEGEDAVHE</sequence>
<evidence type="ECO:0000313" key="2">
    <source>
        <dbReference type="Proteomes" id="UP000574390"/>
    </source>
</evidence>
<dbReference type="EMBL" id="JABANM010016193">
    <property type="protein sequence ID" value="KAF4729859.1"/>
    <property type="molecule type" value="Genomic_DNA"/>
</dbReference>
<accession>A0A7J6SA76</accession>
<evidence type="ECO:0000313" key="1">
    <source>
        <dbReference type="EMBL" id="KAF4729859.1"/>
    </source>
</evidence>
<feature type="non-terminal residue" evidence="1">
    <location>
        <position position="1"/>
    </location>
</feature>
<name>A0A7J6SA76_PEROL</name>
<dbReference type="Proteomes" id="UP000574390">
    <property type="component" value="Unassembled WGS sequence"/>
</dbReference>
<protein>
    <submittedName>
        <fullName evidence="1">Uncharacterized protein</fullName>
    </submittedName>
</protein>
<gene>
    <name evidence="1" type="ORF">FOZ62_003662</name>
</gene>